<dbReference type="Proteomes" id="UP001366060">
    <property type="component" value="Unassembled WGS sequence"/>
</dbReference>
<dbReference type="EC" id="2.4.-.-" evidence="4"/>
<evidence type="ECO:0000313" key="5">
    <source>
        <dbReference type="Proteomes" id="UP001366060"/>
    </source>
</evidence>
<feature type="domain" description="Glycosyl transferase family 1" evidence="1">
    <location>
        <begin position="199"/>
        <end position="346"/>
    </location>
</feature>
<dbReference type="PANTHER" id="PTHR12526">
    <property type="entry name" value="GLYCOSYLTRANSFERASE"/>
    <property type="match status" value="1"/>
</dbReference>
<keyword evidence="4" id="KW-0808">Transferase</keyword>
<feature type="domain" description="Glycosyltransferase subfamily 4-like N-terminal" evidence="3">
    <location>
        <begin position="22"/>
        <end position="180"/>
    </location>
</feature>
<dbReference type="EMBL" id="JBAKBA010000003">
    <property type="protein sequence ID" value="MEL0657904.1"/>
    <property type="molecule type" value="Genomic_DNA"/>
</dbReference>
<dbReference type="Gene3D" id="3.40.50.2000">
    <property type="entry name" value="Glycogen Phosphorylase B"/>
    <property type="match status" value="2"/>
</dbReference>
<accession>A0ABU9H7Q4</accession>
<dbReference type="Pfam" id="PF00534">
    <property type="entry name" value="Glycos_transf_1"/>
    <property type="match status" value="1"/>
</dbReference>
<dbReference type="Pfam" id="PF08241">
    <property type="entry name" value="Methyltransf_11"/>
    <property type="match status" value="1"/>
</dbReference>
<protein>
    <submittedName>
        <fullName evidence="4">Glycosyltransferase</fullName>
        <ecNumber evidence="4">2.4.-.-</ecNumber>
    </submittedName>
</protein>
<reference evidence="4 5" key="1">
    <citation type="submission" date="2024-02" db="EMBL/GenBank/DDBJ databases">
        <title>Bacteria isolated from the canopy kelp, Nereocystis luetkeana.</title>
        <authorList>
            <person name="Pfister C.A."/>
            <person name="Younker I.T."/>
            <person name="Light S.H."/>
        </authorList>
    </citation>
    <scope>NUCLEOTIDE SEQUENCE [LARGE SCALE GENOMIC DNA]</scope>
    <source>
        <strain evidence="4 5">TI.2.07</strain>
    </source>
</reference>
<evidence type="ECO:0000313" key="4">
    <source>
        <dbReference type="EMBL" id="MEL0657904.1"/>
    </source>
</evidence>
<evidence type="ECO:0000259" key="1">
    <source>
        <dbReference type="Pfam" id="PF00534"/>
    </source>
</evidence>
<comment type="caution">
    <text evidence="4">The sequence shown here is derived from an EMBL/GenBank/DDBJ whole genome shotgun (WGS) entry which is preliminary data.</text>
</comment>
<dbReference type="RefSeq" id="WP_341626652.1">
    <property type="nucleotide sequence ID" value="NZ_JBAKBA010000003.1"/>
</dbReference>
<dbReference type="SUPFAM" id="SSF53756">
    <property type="entry name" value="UDP-Glycosyltransferase/glycogen phosphorylase"/>
    <property type="match status" value="1"/>
</dbReference>
<name>A0ABU9H7Q4_9GAMM</name>
<dbReference type="SUPFAM" id="SSF53335">
    <property type="entry name" value="S-adenosyl-L-methionine-dependent methyltransferases"/>
    <property type="match status" value="1"/>
</dbReference>
<feature type="domain" description="Methyltransferase type 11" evidence="2">
    <location>
        <begin position="424"/>
        <end position="517"/>
    </location>
</feature>
<gene>
    <name evidence="4" type="ORF">V6255_02030</name>
</gene>
<sequence length="633" mass="72397">MKICIVAHYAYGALTGEGSGHIGGVERQTALLSEWLVNNGHDVTVITWDEGGEKVQVVNKIKIIKLCNVEDGFPILRFFTPRWSSLVKALKQADAELYYHNCAEYVTGQVAFWAKNNNKAFIYTVASDADCEKSFPKLQTKRDRFLFLYGLKNANQIICQTYKQLELLKNNFQLDSKVIPMPSTPPQGQAIPEQQFSAKKIIWVGRIQQVKRIEWLIDIAEALPDISFEVVGPDNHNAKYTDNILPRADVLKNIKFLGKISRENMPSVYKGASALLNTSFYEGFPNTFLEAWSYGVPVISTVDPDNVITNNKLGFSSSEQQQLIAAIKDLLEDQNYWLQCSQNSYQYYLKNHEMEMVQKQFEKEFLKLSYNARTQQHFNEMSINWADYYNHEGSSISHLDLQVRSKFASQYLDSIQLCKENTLIDVGCGTGDATRIFQKITGAKILGVDFAEEMINHAKNLGSHNINFQVADATSLPFYSESAEALVSLGTVEYIPQYQRAFSEFNRVIKVDGKLILSVPNQHSIFRKLRTFGKKIVRPIKRVFSTPNHITEQEYHKQWKMDELFNDLEKNGFLIQNINYFSYGFLNPKLVNMRLNISLCEKLNEKIMSQSFLAKYLAHSTIVLANKIENKSQ</sequence>
<dbReference type="Gene3D" id="3.40.50.150">
    <property type="entry name" value="Vaccinia Virus protein VP39"/>
    <property type="match status" value="1"/>
</dbReference>
<dbReference type="InterPro" id="IPR001296">
    <property type="entry name" value="Glyco_trans_1"/>
</dbReference>
<dbReference type="InterPro" id="IPR013216">
    <property type="entry name" value="Methyltransf_11"/>
</dbReference>
<dbReference type="CDD" id="cd03801">
    <property type="entry name" value="GT4_PimA-like"/>
    <property type="match status" value="1"/>
</dbReference>
<dbReference type="InterPro" id="IPR028098">
    <property type="entry name" value="Glyco_trans_4-like_N"/>
</dbReference>
<dbReference type="Pfam" id="PF13439">
    <property type="entry name" value="Glyco_transf_4"/>
    <property type="match status" value="1"/>
</dbReference>
<dbReference type="CDD" id="cd02440">
    <property type="entry name" value="AdoMet_MTases"/>
    <property type="match status" value="1"/>
</dbReference>
<evidence type="ECO:0000259" key="2">
    <source>
        <dbReference type="Pfam" id="PF08241"/>
    </source>
</evidence>
<dbReference type="InterPro" id="IPR029063">
    <property type="entry name" value="SAM-dependent_MTases_sf"/>
</dbReference>
<dbReference type="GO" id="GO:0016757">
    <property type="term" value="F:glycosyltransferase activity"/>
    <property type="evidence" value="ECO:0007669"/>
    <property type="project" value="UniProtKB-KW"/>
</dbReference>
<organism evidence="4 5">
    <name type="scientific">Psychromonas arctica</name>
    <dbReference type="NCBI Taxonomy" id="168275"/>
    <lineage>
        <taxon>Bacteria</taxon>
        <taxon>Pseudomonadati</taxon>
        <taxon>Pseudomonadota</taxon>
        <taxon>Gammaproteobacteria</taxon>
        <taxon>Alteromonadales</taxon>
        <taxon>Psychromonadaceae</taxon>
        <taxon>Psychromonas</taxon>
    </lineage>
</organism>
<evidence type="ECO:0000259" key="3">
    <source>
        <dbReference type="Pfam" id="PF13439"/>
    </source>
</evidence>
<keyword evidence="5" id="KW-1185">Reference proteome</keyword>
<dbReference type="PANTHER" id="PTHR12526:SF630">
    <property type="entry name" value="GLYCOSYLTRANSFERASE"/>
    <property type="match status" value="1"/>
</dbReference>
<keyword evidence="4" id="KW-0328">Glycosyltransferase</keyword>
<proteinExistence type="predicted"/>